<dbReference type="InterPro" id="IPR004360">
    <property type="entry name" value="Glyas_Fos-R_dOase_dom"/>
</dbReference>
<dbReference type="STRING" id="553466.SAMN04487950_2607"/>
<dbReference type="PANTHER" id="PTHR46036:SF5">
    <property type="entry name" value="LACTOYLGLUTATHIONE LYASE"/>
    <property type="match status" value="1"/>
</dbReference>
<dbReference type="CDD" id="cd06587">
    <property type="entry name" value="VOC"/>
    <property type="match status" value="1"/>
</dbReference>
<evidence type="ECO:0000259" key="1">
    <source>
        <dbReference type="PROSITE" id="PS51819"/>
    </source>
</evidence>
<dbReference type="PROSITE" id="PS51819">
    <property type="entry name" value="VOC"/>
    <property type="match status" value="1"/>
</dbReference>
<keyword evidence="2" id="KW-0456">Lyase</keyword>
<dbReference type="GO" id="GO:0005737">
    <property type="term" value="C:cytoplasm"/>
    <property type="evidence" value="ECO:0007669"/>
    <property type="project" value="TreeGrafter"/>
</dbReference>
<gene>
    <name evidence="2" type="ORF">SAMN04487950_2607</name>
</gene>
<dbReference type="GO" id="GO:0004462">
    <property type="term" value="F:lactoylglutathione lyase activity"/>
    <property type="evidence" value="ECO:0007669"/>
    <property type="project" value="TreeGrafter"/>
</dbReference>
<dbReference type="Gene3D" id="3.10.180.10">
    <property type="entry name" value="2,3-Dihydroxybiphenyl 1,2-Dioxygenase, domain 1"/>
    <property type="match status" value="1"/>
</dbReference>
<dbReference type="InterPro" id="IPR029068">
    <property type="entry name" value="Glyas_Bleomycin-R_OHBP_Dase"/>
</dbReference>
<keyword evidence="3" id="KW-1185">Reference proteome</keyword>
<dbReference type="PANTHER" id="PTHR46036">
    <property type="entry name" value="LACTOYLGLUTATHIONE LYASE"/>
    <property type="match status" value="1"/>
</dbReference>
<dbReference type="EMBL" id="FOTC01000002">
    <property type="protein sequence ID" value="SFL12553.1"/>
    <property type="molecule type" value="Genomic_DNA"/>
</dbReference>
<feature type="domain" description="VOC" evidence="1">
    <location>
        <begin position="2"/>
        <end position="117"/>
    </location>
</feature>
<dbReference type="Proteomes" id="UP000199607">
    <property type="component" value="Unassembled WGS sequence"/>
</dbReference>
<protein>
    <submittedName>
        <fullName evidence="2">Lactoylglutathione lyase</fullName>
    </submittedName>
</protein>
<reference evidence="3" key="1">
    <citation type="submission" date="2016-10" db="EMBL/GenBank/DDBJ databases">
        <authorList>
            <person name="Varghese N."/>
            <person name="Submissions S."/>
        </authorList>
    </citation>
    <scope>NUCLEOTIDE SEQUENCE [LARGE SCALE GENOMIC DNA]</scope>
    <source>
        <strain evidence="3">CGMCC 1.7738</strain>
    </source>
</reference>
<dbReference type="AlphaFoldDB" id="A0A1I4F528"/>
<dbReference type="SUPFAM" id="SSF54593">
    <property type="entry name" value="Glyoxalase/Bleomycin resistance protein/Dihydroxybiphenyl dioxygenase"/>
    <property type="match status" value="1"/>
</dbReference>
<dbReference type="Pfam" id="PF00903">
    <property type="entry name" value="Glyoxalase"/>
    <property type="match status" value="1"/>
</dbReference>
<evidence type="ECO:0000313" key="2">
    <source>
        <dbReference type="EMBL" id="SFL12553.1"/>
    </source>
</evidence>
<organism evidence="2 3">
    <name type="scientific">Halogranum rubrum</name>
    <dbReference type="NCBI Taxonomy" id="553466"/>
    <lineage>
        <taxon>Archaea</taxon>
        <taxon>Methanobacteriati</taxon>
        <taxon>Methanobacteriota</taxon>
        <taxon>Stenosarchaea group</taxon>
        <taxon>Halobacteria</taxon>
        <taxon>Halobacteriales</taxon>
        <taxon>Haloferacaceae</taxon>
    </lineage>
</organism>
<dbReference type="RefSeq" id="WP_089869856.1">
    <property type="nucleotide sequence ID" value="NZ_FOTC01000002.1"/>
</dbReference>
<name>A0A1I4F528_9EURY</name>
<dbReference type="GO" id="GO:0019243">
    <property type="term" value="P:methylglyoxal catabolic process to D-lactate via S-lactoyl-glutathione"/>
    <property type="evidence" value="ECO:0007669"/>
    <property type="project" value="TreeGrafter"/>
</dbReference>
<evidence type="ECO:0000313" key="3">
    <source>
        <dbReference type="Proteomes" id="UP000199607"/>
    </source>
</evidence>
<dbReference type="InterPro" id="IPR037523">
    <property type="entry name" value="VOC_core"/>
</dbReference>
<proteinExistence type="predicted"/>
<accession>A0A1I4F528</accession>
<sequence>MGLLHAAIDVTDMDATTEFYGDVLGFEPVAELEAGGVTNVFYGHGDEMEIQFVPADESDVDPSGLNHLAVDVDDVDALVDELGEDRVERGPFAVDEFGLYVAFVTDPDGYVVEIIQPQG</sequence>